<evidence type="ECO:0000256" key="2">
    <source>
        <dbReference type="ARBA" id="ARBA00022578"/>
    </source>
</evidence>
<dbReference type="Proteomes" id="UP000223596">
    <property type="component" value="Unassembled WGS sequence"/>
</dbReference>
<evidence type="ECO:0000313" key="6">
    <source>
        <dbReference type="EMBL" id="PFH01779.1"/>
    </source>
</evidence>
<dbReference type="PROSITE" id="PS50531">
    <property type="entry name" value="HTH_IS21"/>
    <property type="match status" value="1"/>
</dbReference>
<name>A0AB36TD72_ACETH</name>
<keyword evidence="4" id="KW-0233">DNA recombination</keyword>
<proteinExistence type="inferred from homology"/>
<evidence type="ECO:0000256" key="1">
    <source>
        <dbReference type="ARBA" id="ARBA00009277"/>
    </source>
</evidence>
<dbReference type="EMBL" id="PDBW01000001">
    <property type="protein sequence ID" value="PFH01779.1"/>
    <property type="molecule type" value="Genomic_DNA"/>
</dbReference>
<protein>
    <submittedName>
        <fullName evidence="6">Transposase</fullName>
    </submittedName>
</protein>
<dbReference type="Gene3D" id="1.10.10.60">
    <property type="entry name" value="Homeodomain-like"/>
    <property type="match status" value="1"/>
</dbReference>
<keyword evidence="3" id="KW-0238">DNA-binding</keyword>
<dbReference type="NCBIfam" id="NF033546">
    <property type="entry name" value="transpos_IS21"/>
    <property type="match status" value="1"/>
</dbReference>
<dbReference type="GO" id="GO:0003677">
    <property type="term" value="F:DNA binding"/>
    <property type="evidence" value="ECO:0007669"/>
    <property type="project" value="UniProtKB-KW"/>
</dbReference>
<dbReference type="GO" id="GO:0006310">
    <property type="term" value="P:DNA recombination"/>
    <property type="evidence" value="ECO:0007669"/>
    <property type="project" value="UniProtKB-KW"/>
</dbReference>
<evidence type="ECO:0000256" key="3">
    <source>
        <dbReference type="ARBA" id="ARBA00023125"/>
    </source>
</evidence>
<gene>
    <name evidence="6" type="ORF">M972_11523</name>
</gene>
<accession>A0AB36TD72</accession>
<comment type="caution">
    <text evidence="6">The sequence shown here is derived from an EMBL/GenBank/DDBJ whole genome shotgun (WGS) entry which is preliminary data.</text>
</comment>
<dbReference type="InterPro" id="IPR017894">
    <property type="entry name" value="HTH_IS21_transposase_type"/>
</dbReference>
<evidence type="ECO:0000313" key="7">
    <source>
        <dbReference type="Proteomes" id="UP000223596"/>
    </source>
</evidence>
<evidence type="ECO:0000256" key="4">
    <source>
        <dbReference type="ARBA" id="ARBA00023172"/>
    </source>
</evidence>
<sequence length="310" mass="36379">MLSMTQIKNIIKMYFEEGKNISQIAKETGHDRKTVRNYLYKENWNKELPKLKKQPSFSKLEPFKADIDSWLNEDKKSRRKQRHTAKRVYDWLVERYKDDFNCSYRTVAAYVAMKKKELFSEKNGFLPLEHVPGEAQVDFGDGDFYENGKLYNGKYFNLSFPYSSKGYTQLFKGENQECLFEGLKTIFEHIGGVPPKIWFDNASTIVTKVIKGGGRNLTDDFIRFMEHYGFEAVFCNVNAGHEKGYVLIKLTANNVIILDESYREIVRHARLYGNYKQQSMKWLPYLNQLARRPGALKYTGIYQMLPQPLR</sequence>
<keyword evidence="2" id="KW-0815">Transposition</keyword>
<dbReference type="GO" id="GO:0032196">
    <property type="term" value="P:transposition"/>
    <property type="evidence" value="ECO:0007669"/>
    <property type="project" value="UniProtKB-KW"/>
</dbReference>
<comment type="similarity">
    <text evidence="1">Belongs to the transposase IS21/IS408/IS1162 family.</text>
</comment>
<dbReference type="AlphaFoldDB" id="A0AB36TD72"/>
<dbReference type="PANTHER" id="PTHR35004">
    <property type="entry name" value="TRANSPOSASE RV3428C-RELATED"/>
    <property type="match status" value="1"/>
</dbReference>
<evidence type="ECO:0000259" key="5">
    <source>
        <dbReference type="PROSITE" id="PS50531"/>
    </source>
</evidence>
<dbReference type="PANTHER" id="PTHR35004:SF6">
    <property type="entry name" value="TRANSPOSASE"/>
    <property type="match status" value="1"/>
</dbReference>
<organism evidence="6 7">
    <name type="scientific">Acetivibrio thermocellus AD2</name>
    <dbReference type="NCBI Taxonomy" id="1138384"/>
    <lineage>
        <taxon>Bacteria</taxon>
        <taxon>Bacillati</taxon>
        <taxon>Bacillota</taxon>
        <taxon>Clostridia</taxon>
        <taxon>Eubacteriales</taxon>
        <taxon>Oscillospiraceae</taxon>
        <taxon>Acetivibrio</taxon>
    </lineage>
</organism>
<feature type="domain" description="HTH IS21-type" evidence="5">
    <location>
        <begin position="6"/>
        <end position="71"/>
    </location>
</feature>
<reference evidence="6 7" key="1">
    <citation type="submission" date="2017-09" db="EMBL/GenBank/DDBJ databases">
        <title>Evaluation of Pacific Biosciences Sequencing Technology to Finishing C. thermocellum Genome Sequences.</title>
        <authorList>
            <person name="Brown S."/>
        </authorList>
    </citation>
    <scope>NUCLEOTIDE SEQUENCE [LARGE SCALE GENOMIC DNA]</scope>
    <source>
        <strain evidence="6 7">AD2</strain>
    </source>
</reference>